<sequence length="77" mass="7921">MSVKPILSKKSKSSWYSGKSPVSGYDGCGNRPSKYFCRSSNHVGGCEDDDSVVSAFMIVGAAVLSGAADSVVVATPS</sequence>
<gene>
    <name evidence="2" type="ORF">C1Y40_01125</name>
</gene>
<name>A0A2S8BPQ8_9MYCO</name>
<dbReference type="EMBL" id="PPEA01000152">
    <property type="protein sequence ID" value="PQM48657.1"/>
    <property type="molecule type" value="Genomic_DNA"/>
</dbReference>
<evidence type="ECO:0000313" key="2">
    <source>
        <dbReference type="EMBL" id="PQM48657.1"/>
    </source>
</evidence>
<feature type="compositionally biased region" description="Low complexity" evidence="1">
    <location>
        <begin position="13"/>
        <end position="23"/>
    </location>
</feature>
<proteinExistence type="predicted"/>
<evidence type="ECO:0000313" key="3">
    <source>
        <dbReference type="Proteomes" id="UP000238296"/>
    </source>
</evidence>
<reference evidence="2 3" key="1">
    <citation type="journal article" date="2017" name="Int. J. Syst. Evol. Microbiol.">
        <title>Mycobacterium talmoniae sp. nov., a slowly growing mycobacterium isolated from human respiratory samples.</title>
        <authorList>
            <person name="Davidson R.M."/>
            <person name="DeGroote M.A."/>
            <person name="Marola J.L."/>
            <person name="Buss S."/>
            <person name="Jones V."/>
            <person name="McNeil M.R."/>
            <person name="Freifeld A.G."/>
            <person name="Elaine Epperson L."/>
            <person name="Hasan N.A."/>
            <person name="Jackson M."/>
            <person name="Iwen P.C."/>
            <person name="Salfinger M."/>
            <person name="Strong M."/>
        </authorList>
    </citation>
    <scope>NUCLEOTIDE SEQUENCE [LARGE SCALE GENOMIC DNA]</scope>
    <source>
        <strain evidence="2 3">ATCC BAA-2683</strain>
    </source>
</reference>
<dbReference type="Proteomes" id="UP000238296">
    <property type="component" value="Unassembled WGS sequence"/>
</dbReference>
<comment type="caution">
    <text evidence="2">The sequence shown here is derived from an EMBL/GenBank/DDBJ whole genome shotgun (WGS) entry which is preliminary data.</text>
</comment>
<accession>A0A2S8BPQ8</accession>
<protein>
    <submittedName>
        <fullName evidence="2">Uncharacterized protein</fullName>
    </submittedName>
</protein>
<organism evidence="2 3">
    <name type="scientific">Mycobacterium talmoniae</name>
    <dbReference type="NCBI Taxonomy" id="1858794"/>
    <lineage>
        <taxon>Bacteria</taxon>
        <taxon>Bacillati</taxon>
        <taxon>Actinomycetota</taxon>
        <taxon>Actinomycetes</taxon>
        <taxon>Mycobacteriales</taxon>
        <taxon>Mycobacteriaceae</taxon>
        <taxon>Mycobacterium</taxon>
    </lineage>
</organism>
<dbReference type="AlphaFoldDB" id="A0A2S8BPQ8"/>
<evidence type="ECO:0000256" key="1">
    <source>
        <dbReference type="SAM" id="MobiDB-lite"/>
    </source>
</evidence>
<feature type="region of interest" description="Disordered" evidence="1">
    <location>
        <begin position="1"/>
        <end position="29"/>
    </location>
</feature>